<dbReference type="GO" id="GO:0006289">
    <property type="term" value="P:nucleotide-excision repair"/>
    <property type="evidence" value="ECO:0007669"/>
    <property type="project" value="UniProtKB-UniRule"/>
</dbReference>
<dbReference type="STRING" id="452.Lspi_0176"/>
<dbReference type="SMART" id="SM00465">
    <property type="entry name" value="GIYc"/>
    <property type="match status" value="1"/>
</dbReference>
<dbReference type="NCBIfam" id="NF001824">
    <property type="entry name" value="PRK00558.1-5"/>
    <property type="match status" value="1"/>
</dbReference>
<gene>
    <name evidence="7 11" type="primary">uvrC</name>
    <name evidence="11" type="ORF">Lspi_0176</name>
</gene>
<keyword evidence="2 7" id="KW-0227">DNA damage</keyword>
<dbReference type="Proteomes" id="UP000054877">
    <property type="component" value="Unassembled WGS sequence"/>
</dbReference>
<keyword evidence="5 7" id="KW-0234">DNA repair</keyword>
<dbReference type="Gene3D" id="3.30.420.340">
    <property type="entry name" value="UvrC, RNAse H endonuclease domain"/>
    <property type="match status" value="1"/>
</dbReference>
<dbReference type="NCBIfam" id="TIGR00194">
    <property type="entry name" value="uvrC"/>
    <property type="match status" value="1"/>
</dbReference>
<evidence type="ECO:0000256" key="1">
    <source>
        <dbReference type="ARBA" id="ARBA00022490"/>
    </source>
</evidence>
<evidence type="ECO:0000313" key="11">
    <source>
        <dbReference type="EMBL" id="KTD66113.1"/>
    </source>
</evidence>
<dbReference type="Pfam" id="PF02151">
    <property type="entry name" value="UVR"/>
    <property type="match status" value="1"/>
</dbReference>
<accession>A0A0W0ZAH2</accession>
<keyword evidence="3 7" id="KW-0228">DNA excision</keyword>
<dbReference type="GO" id="GO:0003677">
    <property type="term" value="F:DNA binding"/>
    <property type="evidence" value="ECO:0007669"/>
    <property type="project" value="UniProtKB-UniRule"/>
</dbReference>
<dbReference type="CDD" id="cd10434">
    <property type="entry name" value="GIY-YIG_UvrC_Cho"/>
    <property type="match status" value="1"/>
</dbReference>
<comment type="caution">
    <text evidence="11">The sequence shown here is derived from an EMBL/GenBank/DDBJ whole genome shotgun (WGS) entry which is preliminary data.</text>
</comment>
<dbReference type="GO" id="GO:0005737">
    <property type="term" value="C:cytoplasm"/>
    <property type="evidence" value="ECO:0007669"/>
    <property type="project" value="UniProtKB-SubCell"/>
</dbReference>
<comment type="similarity">
    <text evidence="7">Belongs to the UvrC family.</text>
</comment>
<evidence type="ECO:0000256" key="4">
    <source>
        <dbReference type="ARBA" id="ARBA00022881"/>
    </source>
</evidence>
<dbReference type="PROSITE" id="PS50164">
    <property type="entry name" value="GIY_YIG"/>
    <property type="match status" value="1"/>
</dbReference>
<dbReference type="Pfam" id="PF22920">
    <property type="entry name" value="UvrC_RNaseH"/>
    <property type="match status" value="1"/>
</dbReference>
<evidence type="ECO:0000256" key="7">
    <source>
        <dbReference type="HAMAP-Rule" id="MF_00203"/>
    </source>
</evidence>
<keyword evidence="12" id="KW-1185">Reference proteome</keyword>
<dbReference type="FunFam" id="3.40.1440.10:FF:000001">
    <property type="entry name" value="UvrABC system protein C"/>
    <property type="match status" value="1"/>
</dbReference>
<dbReference type="InterPro" id="IPR036876">
    <property type="entry name" value="UVR_dom_sf"/>
</dbReference>
<organism evidence="11 12">
    <name type="scientific">Legionella spiritensis</name>
    <dbReference type="NCBI Taxonomy" id="452"/>
    <lineage>
        <taxon>Bacteria</taxon>
        <taxon>Pseudomonadati</taxon>
        <taxon>Pseudomonadota</taxon>
        <taxon>Gammaproteobacteria</taxon>
        <taxon>Legionellales</taxon>
        <taxon>Legionellaceae</taxon>
        <taxon>Legionella</taxon>
    </lineage>
</organism>
<keyword evidence="1 7" id="KW-0963">Cytoplasm</keyword>
<comment type="subunit">
    <text evidence="7">Interacts with UvrB in an incision complex.</text>
</comment>
<dbReference type="PANTHER" id="PTHR30562">
    <property type="entry name" value="UVRC/OXIDOREDUCTASE"/>
    <property type="match status" value="1"/>
</dbReference>
<comment type="function">
    <text evidence="7">The UvrABC repair system catalyzes the recognition and processing of DNA lesions. UvrC both incises the 5' and 3' sides of the lesion. The N-terminal half is responsible for the 3' incision and the C-terminal half is responsible for the 5' incision.</text>
</comment>
<dbReference type="GO" id="GO:0009432">
    <property type="term" value="P:SOS response"/>
    <property type="evidence" value="ECO:0007669"/>
    <property type="project" value="UniProtKB-UniRule"/>
</dbReference>
<dbReference type="GO" id="GO:0009381">
    <property type="term" value="F:excinuclease ABC activity"/>
    <property type="evidence" value="ECO:0007669"/>
    <property type="project" value="UniProtKB-UniRule"/>
</dbReference>
<dbReference type="OrthoDB" id="9804933at2"/>
<dbReference type="PANTHER" id="PTHR30562:SF1">
    <property type="entry name" value="UVRABC SYSTEM PROTEIN C"/>
    <property type="match status" value="1"/>
</dbReference>
<dbReference type="InterPro" id="IPR038476">
    <property type="entry name" value="UvrC_RNase_H_dom_sf"/>
</dbReference>
<dbReference type="InterPro" id="IPR035901">
    <property type="entry name" value="GIY-YIG_endonuc_sf"/>
</dbReference>
<dbReference type="SUPFAM" id="SSF47781">
    <property type="entry name" value="RuvA domain 2-like"/>
    <property type="match status" value="1"/>
</dbReference>
<sequence>MNKLLSCGELAATIANLTSGPGVYRMLDARDDVLYVGKAANLKKRVSSYFNKHNISAKTRSLVSQIARIEISVTRSETEALLLESNLIKSLRPKYNVLLRDDKSYPYIHVSRSHPFPRMELYRSKKKPRSDEYFGPYPSVAAVRETLSTIQKVFKIRSCRDSYFAARSRPCLQYQIKRCTAPCTGYISAEDYQQSVRDAILFLQGKSQQILQELERRMQNAVTRLAFEEAALLRDQIKSLRLVQEQQGVVQLRGDADVIAMDVKPGFACVQCVTVREGHVIASRSFFPAVPQKVFVFNEEPEELRRQVLEAFLSYYYLDAPERIPALLILDSNIQDLAVISRMLSDLRGKDCKIQVQPRGVKARWLDFTLNNLRRSVSEYDASRVTTRKRYQALTDFLHYSGDITRMECFDISHTQGQETVASCVVFDEEGPRKKDYRRFNITGITPGDDYAAMEQALTRRFKKTGNSGGVYPDVLIIDGGKGQIGVARRVLEAAGIDGVTLLGIAKGPDRKAGWERLILAIQDRELTLPADSPALHLLQHIRDEAHRFAITAHRKKRATAGFESSLEAIEGVGPKRRQALLRRFGGIRELAKAPLEELAKVQGINEQLALRIFQHFHPDYS</sequence>
<evidence type="ECO:0000313" key="12">
    <source>
        <dbReference type="Proteomes" id="UP000054877"/>
    </source>
</evidence>
<dbReference type="InterPro" id="IPR050066">
    <property type="entry name" value="UvrABC_protein_C"/>
</dbReference>
<dbReference type="Gene3D" id="1.10.150.20">
    <property type="entry name" value="5' to 3' exonuclease, C-terminal subdomain"/>
    <property type="match status" value="1"/>
</dbReference>
<evidence type="ECO:0000256" key="3">
    <source>
        <dbReference type="ARBA" id="ARBA00022769"/>
    </source>
</evidence>
<dbReference type="InterPro" id="IPR004791">
    <property type="entry name" value="UvrC"/>
</dbReference>
<feature type="domain" description="GIY-YIG" evidence="9">
    <location>
        <begin position="19"/>
        <end position="97"/>
    </location>
</feature>
<proteinExistence type="inferred from homology"/>
<dbReference type="FunFam" id="3.30.420.340:FF:000001">
    <property type="entry name" value="UvrABC system protein C"/>
    <property type="match status" value="1"/>
</dbReference>
<dbReference type="InterPro" id="IPR001943">
    <property type="entry name" value="UVR_dom"/>
</dbReference>
<evidence type="ECO:0000259" key="9">
    <source>
        <dbReference type="PROSITE" id="PS50164"/>
    </source>
</evidence>
<dbReference type="AlphaFoldDB" id="A0A0W0ZAH2"/>
<dbReference type="PATRIC" id="fig|452.5.peg.191"/>
<reference evidence="11 12" key="1">
    <citation type="submission" date="2015-11" db="EMBL/GenBank/DDBJ databases">
        <title>Genomic analysis of 38 Legionella species identifies large and diverse effector repertoires.</title>
        <authorList>
            <person name="Burstein D."/>
            <person name="Amaro F."/>
            <person name="Zusman T."/>
            <person name="Lifshitz Z."/>
            <person name="Cohen O."/>
            <person name="Gilbert J.A."/>
            <person name="Pupko T."/>
            <person name="Shuman H.A."/>
            <person name="Segal G."/>
        </authorList>
    </citation>
    <scope>NUCLEOTIDE SEQUENCE [LARGE SCALE GENOMIC DNA]</scope>
    <source>
        <strain evidence="11 12">Mt.St.Helens-9</strain>
    </source>
</reference>
<dbReference type="Pfam" id="PF14520">
    <property type="entry name" value="HHH_5"/>
    <property type="match status" value="1"/>
</dbReference>
<dbReference type="RefSeq" id="WP_058482118.1">
    <property type="nucleotide sequence ID" value="NZ_CAAAII010000009.1"/>
</dbReference>
<dbReference type="InterPro" id="IPR001162">
    <property type="entry name" value="UvrC_RNase_H_dom"/>
</dbReference>
<dbReference type="InterPro" id="IPR010994">
    <property type="entry name" value="RuvA_2-like"/>
</dbReference>
<evidence type="ECO:0000256" key="6">
    <source>
        <dbReference type="ARBA" id="ARBA00023236"/>
    </source>
</evidence>
<feature type="domain" description="UvrC family homology region profile" evidence="10">
    <location>
        <begin position="258"/>
        <end position="492"/>
    </location>
</feature>
<keyword evidence="6 7" id="KW-0742">SOS response</keyword>
<name>A0A0W0ZAH2_LEGSP</name>
<dbReference type="Gene3D" id="3.40.1440.10">
    <property type="entry name" value="GIY-YIG endonuclease"/>
    <property type="match status" value="1"/>
</dbReference>
<dbReference type="SMART" id="SM00278">
    <property type="entry name" value="HhH1"/>
    <property type="match status" value="2"/>
</dbReference>
<dbReference type="EMBL" id="LNYX01000002">
    <property type="protein sequence ID" value="KTD66113.1"/>
    <property type="molecule type" value="Genomic_DNA"/>
</dbReference>
<protein>
    <recommendedName>
        <fullName evidence="7">UvrABC system protein C</fullName>
        <shortName evidence="7">Protein UvrC</shortName>
    </recommendedName>
    <alternativeName>
        <fullName evidence="7">Excinuclease ABC subunit C</fullName>
    </alternativeName>
</protein>
<comment type="subcellular location">
    <subcellularLocation>
        <location evidence="7">Cytoplasm</location>
    </subcellularLocation>
</comment>
<dbReference type="Gene3D" id="4.10.860.10">
    <property type="entry name" value="UVR domain"/>
    <property type="match status" value="1"/>
</dbReference>
<dbReference type="HAMAP" id="MF_00203">
    <property type="entry name" value="UvrC"/>
    <property type="match status" value="1"/>
</dbReference>
<evidence type="ECO:0000256" key="5">
    <source>
        <dbReference type="ARBA" id="ARBA00023204"/>
    </source>
</evidence>
<keyword evidence="4 7" id="KW-0267">Excision nuclease</keyword>
<evidence type="ECO:0000259" key="10">
    <source>
        <dbReference type="PROSITE" id="PS50165"/>
    </source>
</evidence>
<dbReference type="Pfam" id="PF01541">
    <property type="entry name" value="GIY-YIG"/>
    <property type="match status" value="1"/>
</dbReference>
<dbReference type="PROSITE" id="PS50151">
    <property type="entry name" value="UVR"/>
    <property type="match status" value="1"/>
</dbReference>
<evidence type="ECO:0000259" key="8">
    <source>
        <dbReference type="PROSITE" id="PS50151"/>
    </source>
</evidence>
<dbReference type="SUPFAM" id="SSF46600">
    <property type="entry name" value="C-terminal UvrC-binding domain of UvrB"/>
    <property type="match status" value="1"/>
</dbReference>
<dbReference type="GO" id="GO:0009380">
    <property type="term" value="C:excinuclease repair complex"/>
    <property type="evidence" value="ECO:0007669"/>
    <property type="project" value="InterPro"/>
</dbReference>
<dbReference type="InterPro" id="IPR003583">
    <property type="entry name" value="Hlx-hairpin-Hlx_DNA-bd_motif"/>
</dbReference>
<dbReference type="InterPro" id="IPR047296">
    <property type="entry name" value="GIY-YIG_UvrC_Cho"/>
</dbReference>
<dbReference type="SUPFAM" id="SSF82771">
    <property type="entry name" value="GIY-YIG endonuclease"/>
    <property type="match status" value="1"/>
</dbReference>
<dbReference type="Pfam" id="PF08459">
    <property type="entry name" value="UvrC_RNaseH_dom"/>
    <property type="match status" value="1"/>
</dbReference>
<feature type="domain" description="UVR" evidence="8">
    <location>
        <begin position="208"/>
        <end position="243"/>
    </location>
</feature>
<dbReference type="InterPro" id="IPR000305">
    <property type="entry name" value="GIY-YIG_endonuc"/>
</dbReference>
<evidence type="ECO:0000256" key="2">
    <source>
        <dbReference type="ARBA" id="ARBA00022763"/>
    </source>
</evidence>
<dbReference type="PROSITE" id="PS50165">
    <property type="entry name" value="UVRC"/>
    <property type="match status" value="1"/>
</dbReference>